<sequence>MPGLSASELPPETLHPGDTLEYYCHAFVFGERNSHRVAIVTMVDATEGAEYPVDVDTGDVITRAMMTKRLADRFGKPFIPEATKRQKLRTYDLAAGSVSALRRPADSKNLLTTR</sequence>
<organism evidence="6 7">
    <name type="scientific">Phytophthora cactorum</name>
    <dbReference type="NCBI Taxonomy" id="29920"/>
    <lineage>
        <taxon>Eukaryota</taxon>
        <taxon>Sar</taxon>
        <taxon>Stramenopiles</taxon>
        <taxon>Oomycota</taxon>
        <taxon>Peronosporomycetes</taxon>
        <taxon>Peronosporales</taxon>
        <taxon>Peronosporaceae</taxon>
        <taxon>Phytophthora</taxon>
    </lineage>
</organism>
<dbReference type="Proteomes" id="UP000736787">
    <property type="component" value="Unassembled WGS sequence"/>
</dbReference>
<dbReference type="OrthoDB" id="79647at2759"/>
<comment type="caution">
    <text evidence="6">The sequence shown here is derived from an EMBL/GenBank/DDBJ whole genome shotgun (WGS) entry which is preliminary data.</text>
</comment>
<protein>
    <submittedName>
        <fullName evidence="6">Uncharacterized protein</fullName>
    </submittedName>
</protein>
<evidence type="ECO:0000313" key="1">
    <source>
        <dbReference type="EMBL" id="KAG2862505.1"/>
    </source>
</evidence>
<dbReference type="Proteomes" id="UP000697107">
    <property type="component" value="Unassembled WGS sequence"/>
</dbReference>
<evidence type="ECO:0000313" key="5">
    <source>
        <dbReference type="EMBL" id="KAG3225097.1"/>
    </source>
</evidence>
<gene>
    <name evidence="6" type="ORF">PC110_g22199</name>
    <name evidence="1" type="ORF">PC113_g6254</name>
    <name evidence="2" type="ORF">PC115_g4379</name>
    <name evidence="3" type="ORF">PC117_g4555</name>
    <name evidence="4" type="ORF">PC118_g4492</name>
    <name evidence="5" type="ORF">PC129_g4257</name>
</gene>
<name>A0A329RDS1_9STRA</name>
<keyword evidence="7" id="KW-1185">Reference proteome</keyword>
<dbReference type="Proteomes" id="UP000735874">
    <property type="component" value="Unassembled WGS sequence"/>
</dbReference>
<proteinExistence type="predicted"/>
<evidence type="ECO:0000313" key="3">
    <source>
        <dbReference type="EMBL" id="KAG2950289.1"/>
    </source>
</evidence>
<dbReference type="Proteomes" id="UP000774804">
    <property type="component" value="Unassembled WGS sequence"/>
</dbReference>
<dbReference type="AlphaFoldDB" id="A0A329RDS1"/>
<evidence type="ECO:0000313" key="2">
    <source>
        <dbReference type="EMBL" id="KAG2937141.1"/>
    </source>
</evidence>
<dbReference type="EMBL" id="RCML01000085">
    <property type="protein sequence ID" value="KAG2992532.1"/>
    <property type="molecule type" value="Genomic_DNA"/>
</dbReference>
<dbReference type="Proteomes" id="UP000760860">
    <property type="component" value="Unassembled WGS sequence"/>
</dbReference>
<dbReference type="Proteomes" id="UP000251314">
    <property type="component" value="Unassembled WGS sequence"/>
</dbReference>
<dbReference type="EMBL" id="RCMG01000127">
    <property type="protein sequence ID" value="KAG2862505.1"/>
    <property type="molecule type" value="Genomic_DNA"/>
</dbReference>
<dbReference type="EMBL" id="RCMK01000073">
    <property type="protein sequence ID" value="KAG2950289.1"/>
    <property type="molecule type" value="Genomic_DNA"/>
</dbReference>
<dbReference type="EMBL" id="MJFZ01001827">
    <property type="protein sequence ID" value="RAW21358.1"/>
    <property type="molecule type" value="Genomic_DNA"/>
</dbReference>
<evidence type="ECO:0000313" key="7">
    <source>
        <dbReference type="Proteomes" id="UP000251314"/>
    </source>
</evidence>
<dbReference type="EMBL" id="RCMI01000083">
    <property type="protein sequence ID" value="KAG2937141.1"/>
    <property type="molecule type" value="Genomic_DNA"/>
</dbReference>
<accession>A0A329RDS1</accession>
<reference evidence="6 7" key="1">
    <citation type="submission" date="2018-01" db="EMBL/GenBank/DDBJ databases">
        <title>Draft genome of the strawberry crown rot pathogen Phytophthora cactorum.</title>
        <authorList>
            <person name="Armitage A.D."/>
            <person name="Lysoe E."/>
            <person name="Nellist C.F."/>
            <person name="Harrison R.J."/>
            <person name="Brurberg M.B."/>
        </authorList>
    </citation>
    <scope>NUCLEOTIDE SEQUENCE [LARGE SCALE GENOMIC DNA]</scope>
    <source>
        <strain evidence="6 7">10300</strain>
    </source>
</reference>
<evidence type="ECO:0000313" key="6">
    <source>
        <dbReference type="EMBL" id="RAW21358.1"/>
    </source>
</evidence>
<reference evidence="1" key="2">
    <citation type="submission" date="2018-10" db="EMBL/GenBank/DDBJ databases">
        <title>Effector identification in a new, highly contiguous assembly of the strawberry crown rot pathogen Phytophthora cactorum.</title>
        <authorList>
            <person name="Armitage A.D."/>
            <person name="Nellist C.F."/>
            <person name="Bates H."/>
            <person name="Vickerstaff R.J."/>
            <person name="Harrison R.J."/>
        </authorList>
    </citation>
    <scope>NUCLEOTIDE SEQUENCE</scope>
    <source>
        <strain evidence="1">15-7</strain>
        <strain evidence="2">4032</strain>
        <strain evidence="3">4040</strain>
        <strain evidence="4">P415</strain>
        <strain evidence="5">P421</strain>
    </source>
</reference>
<dbReference type="VEuPathDB" id="FungiDB:PC110_g22199"/>
<evidence type="ECO:0000313" key="4">
    <source>
        <dbReference type="EMBL" id="KAG2992532.1"/>
    </source>
</evidence>
<dbReference type="STRING" id="29920.A0A329RDS1"/>
<dbReference type="EMBL" id="RCMV01000093">
    <property type="protein sequence ID" value="KAG3225097.1"/>
    <property type="molecule type" value="Genomic_DNA"/>
</dbReference>